<proteinExistence type="predicted"/>
<dbReference type="Proteomes" id="UP000054560">
    <property type="component" value="Unassembled WGS sequence"/>
</dbReference>
<reference evidence="2 3" key="1">
    <citation type="submission" date="2011-02" db="EMBL/GenBank/DDBJ databases">
        <title>The Genome Sequence of Sphaeroforma arctica JP610.</title>
        <authorList>
            <consortium name="The Broad Institute Genome Sequencing Platform"/>
            <person name="Russ C."/>
            <person name="Cuomo C."/>
            <person name="Young S.K."/>
            <person name="Zeng Q."/>
            <person name="Gargeya S."/>
            <person name="Alvarado L."/>
            <person name="Berlin A."/>
            <person name="Chapman S.B."/>
            <person name="Chen Z."/>
            <person name="Freedman E."/>
            <person name="Gellesch M."/>
            <person name="Goldberg J."/>
            <person name="Griggs A."/>
            <person name="Gujja S."/>
            <person name="Heilman E."/>
            <person name="Heiman D."/>
            <person name="Howarth C."/>
            <person name="Mehta T."/>
            <person name="Neiman D."/>
            <person name="Pearson M."/>
            <person name="Roberts A."/>
            <person name="Saif S."/>
            <person name="Shea T."/>
            <person name="Shenoy N."/>
            <person name="Sisk P."/>
            <person name="Stolte C."/>
            <person name="Sykes S."/>
            <person name="White J."/>
            <person name="Yandava C."/>
            <person name="Burger G."/>
            <person name="Gray M.W."/>
            <person name="Holland P.W.H."/>
            <person name="King N."/>
            <person name="Lang F.B.F."/>
            <person name="Roger A.J."/>
            <person name="Ruiz-Trillo I."/>
            <person name="Haas B."/>
            <person name="Nusbaum C."/>
            <person name="Birren B."/>
        </authorList>
    </citation>
    <scope>NUCLEOTIDE SEQUENCE [LARGE SCALE GENOMIC DNA]</scope>
    <source>
        <strain evidence="2 3">JP610</strain>
    </source>
</reference>
<feature type="signal peptide" evidence="1">
    <location>
        <begin position="1"/>
        <end position="19"/>
    </location>
</feature>
<evidence type="ECO:0000256" key="1">
    <source>
        <dbReference type="SAM" id="SignalP"/>
    </source>
</evidence>
<evidence type="ECO:0000313" key="3">
    <source>
        <dbReference type="Proteomes" id="UP000054560"/>
    </source>
</evidence>
<sequence>MSACACLAALHGVSVSVHGTPDGVHGQQLTTASEFYTKAIAPSISTLQDLVLTCDEKNLMCYAGLILGAVAVNLEAHSTSSQGTRGDVHANMRSQAHHPAIVARNDGQYPQAFDYLAKESALRCVYNIMVDGSLRENDMSVMNTVKLLNSMDVLPPIDLTPVIQFVLSSPGLNSVHAEAVSLLLRHASRPPSNTELALSFIEADTFKGLPQDAQIIVCENIHKVLETVSNDSEQTLTATLVALVLSSTNLELMGAILVGLAALCANHQAQAHVHAQV</sequence>
<feature type="chain" id="PRO_5005538607" evidence="1">
    <location>
        <begin position="20"/>
        <end position="277"/>
    </location>
</feature>
<dbReference type="AlphaFoldDB" id="A0A0L0FA97"/>
<protein>
    <submittedName>
        <fullName evidence="2">Uncharacterized protein</fullName>
    </submittedName>
</protein>
<dbReference type="RefSeq" id="XP_014147562.1">
    <property type="nucleotide sequence ID" value="XM_014292087.1"/>
</dbReference>
<name>A0A0L0FA97_9EUKA</name>
<keyword evidence="1" id="KW-0732">Signal</keyword>
<dbReference type="EMBL" id="KQ245328">
    <property type="protein sequence ID" value="KNC73660.1"/>
    <property type="molecule type" value="Genomic_DNA"/>
</dbReference>
<feature type="non-terminal residue" evidence="2">
    <location>
        <position position="277"/>
    </location>
</feature>
<accession>A0A0L0FA97</accession>
<gene>
    <name evidence="2" type="ORF">SARC_13781</name>
</gene>
<dbReference type="GeneID" id="25914285"/>
<evidence type="ECO:0000313" key="2">
    <source>
        <dbReference type="EMBL" id="KNC73660.1"/>
    </source>
</evidence>
<organism evidence="2 3">
    <name type="scientific">Sphaeroforma arctica JP610</name>
    <dbReference type="NCBI Taxonomy" id="667725"/>
    <lineage>
        <taxon>Eukaryota</taxon>
        <taxon>Ichthyosporea</taxon>
        <taxon>Ichthyophonida</taxon>
        <taxon>Sphaeroforma</taxon>
    </lineage>
</organism>
<keyword evidence="3" id="KW-1185">Reference proteome</keyword>